<comment type="caution">
    <text evidence="2">The sequence shown here is derived from an EMBL/GenBank/DDBJ whole genome shotgun (WGS) entry which is preliminary data.</text>
</comment>
<evidence type="ECO:0000313" key="3">
    <source>
        <dbReference type="Proteomes" id="UP001054945"/>
    </source>
</evidence>
<dbReference type="AlphaFoldDB" id="A0AAV4S656"/>
<gene>
    <name evidence="2" type="ORF">CEXT_604861</name>
</gene>
<proteinExistence type="predicted"/>
<feature type="region of interest" description="Disordered" evidence="1">
    <location>
        <begin position="39"/>
        <end position="68"/>
    </location>
</feature>
<dbReference type="Proteomes" id="UP001054945">
    <property type="component" value="Unassembled WGS sequence"/>
</dbReference>
<reference evidence="2 3" key="1">
    <citation type="submission" date="2021-06" db="EMBL/GenBank/DDBJ databases">
        <title>Caerostris extrusa draft genome.</title>
        <authorList>
            <person name="Kono N."/>
            <person name="Arakawa K."/>
        </authorList>
    </citation>
    <scope>NUCLEOTIDE SEQUENCE [LARGE SCALE GENOMIC DNA]</scope>
</reference>
<evidence type="ECO:0000256" key="1">
    <source>
        <dbReference type="SAM" id="MobiDB-lite"/>
    </source>
</evidence>
<feature type="region of interest" description="Disordered" evidence="1">
    <location>
        <begin position="1"/>
        <end position="26"/>
    </location>
</feature>
<protein>
    <submittedName>
        <fullName evidence="2">Uncharacterized protein</fullName>
    </submittedName>
</protein>
<accession>A0AAV4S656</accession>
<feature type="compositionally biased region" description="Gly residues" evidence="1">
    <location>
        <begin position="55"/>
        <end position="68"/>
    </location>
</feature>
<feature type="compositionally biased region" description="Polar residues" evidence="1">
    <location>
        <begin position="7"/>
        <end position="26"/>
    </location>
</feature>
<sequence length="68" mass="7232">MFRYSDNEITVTISATEPPNDSTLRSEVQTGRVAFTPIESGCGPLLRSEQKHNGEGVGGVGGRGRTPL</sequence>
<dbReference type="EMBL" id="BPLR01009101">
    <property type="protein sequence ID" value="GIY29625.1"/>
    <property type="molecule type" value="Genomic_DNA"/>
</dbReference>
<evidence type="ECO:0000313" key="2">
    <source>
        <dbReference type="EMBL" id="GIY29625.1"/>
    </source>
</evidence>
<keyword evidence="3" id="KW-1185">Reference proteome</keyword>
<name>A0AAV4S656_CAEEX</name>
<organism evidence="2 3">
    <name type="scientific">Caerostris extrusa</name>
    <name type="common">Bark spider</name>
    <name type="synonym">Caerostris bankana</name>
    <dbReference type="NCBI Taxonomy" id="172846"/>
    <lineage>
        <taxon>Eukaryota</taxon>
        <taxon>Metazoa</taxon>
        <taxon>Ecdysozoa</taxon>
        <taxon>Arthropoda</taxon>
        <taxon>Chelicerata</taxon>
        <taxon>Arachnida</taxon>
        <taxon>Araneae</taxon>
        <taxon>Araneomorphae</taxon>
        <taxon>Entelegynae</taxon>
        <taxon>Araneoidea</taxon>
        <taxon>Araneidae</taxon>
        <taxon>Caerostris</taxon>
    </lineage>
</organism>